<keyword evidence="8" id="KW-0902">Two-component regulatory system</keyword>
<dbReference type="FunFam" id="1.10.287.130:FF:000045">
    <property type="entry name" value="Two-component system sensor histidine kinase/response regulator"/>
    <property type="match status" value="1"/>
</dbReference>
<keyword evidence="10" id="KW-0804">Transcription</keyword>
<dbReference type="InterPro" id="IPR013783">
    <property type="entry name" value="Ig-like_fold"/>
</dbReference>
<evidence type="ECO:0000256" key="11">
    <source>
        <dbReference type="PROSITE-ProRule" id="PRU00169"/>
    </source>
</evidence>
<dbReference type="GO" id="GO:0003700">
    <property type="term" value="F:DNA-binding transcription factor activity"/>
    <property type="evidence" value="ECO:0007669"/>
    <property type="project" value="InterPro"/>
</dbReference>
<dbReference type="InterPro" id="IPR005467">
    <property type="entry name" value="His_kinase_dom"/>
</dbReference>
<feature type="domain" description="HTH araC/xylS-type" evidence="14">
    <location>
        <begin position="1241"/>
        <end position="1340"/>
    </location>
</feature>
<dbReference type="GO" id="GO:0000155">
    <property type="term" value="F:phosphorelay sensor kinase activity"/>
    <property type="evidence" value="ECO:0007669"/>
    <property type="project" value="InterPro"/>
</dbReference>
<dbReference type="OrthoDB" id="9806995at2"/>
<evidence type="ECO:0000256" key="9">
    <source>
        <dbReference type="ARBA" id="ARBA00023015"/>
    </source>
</evidence>
<dbReference type="CDD" id="cd17574">
    <property type="entry name" value="REC_OmpR"/>
    <property type="match status" value="1"/>
</dbReference>
<evidence type="ECO:0000256" key="6">
    <source>
        <dbReference type="ARBA" id="ARBA00022777"/>
    </source>
</evidence>
<feature type="modified residue" description="4-aspartylphosphate" evidence="11">
    <location>
        <position position="1141"/>
    </location>
</feature>
<evidence type="ECO:0000256" key="8">
    <source>
        <dbReference type="ARBA" id="ARBA00023012"/>
    </source>
</evidence>
<dbReference type="SMART" id="SM00388">
    <property type="entry name" value="HisKA"/>
    <property type="match status" value="1"/>
</dbReference>
<dbReference type="InterPro" id="IPR036890">
    <property type="entry name" value="HATPase_C_sf"/>
</dbReference>
<evidence type="ECO:0000313" key="18">
    <source>
        <dbReference type="Proteomes" id="UP000184212"/>
    </source>
</evidence>
<proteinExistence type="predicted"/>
<dbReference type="SMART" id="SM00387">
    <property type="entry name" value="HATPase_c"/>
    <property type="match status" value="1"/>
</dbReference>
<dbReference type="Gene3D" id="3.30.565.10">
    <property type="entry name" value="Histidine kinase-like ATPase, C-terminal domain"/>
    <property type="match status" value="1"/>
</dbReference>
<evidence type="ECO:0000256" key="2">
    <source>
        <dbReference type="ARBA" id="ARBA00012438"/>
    </source>
</evidence>
<dbReference type="SUPFAM" id="SSF47384">
    <property type="entry name" value="Homodimeric domain of signal transducing histidine kinase"/>
    <property type="match status" value="1"/>
</dbReference>
<sequence>MIRKRTWVLVLTGVALCLTTALYGQSFFFSNLSTRDGLPSNVVATVAQDTHNYIWIGTDNGLARYDGYVFKTFRSADNPHSLPENGICTLLADGDSLWVGTWKGLCRINTRNFQISRITQVGNAAIRSLYKDKKGNVWIGTLNGLWQYSPDKKFKAYTVENSKLSHNTVRSMYEDAHGTLWVGTYDKLNRFDAAKGEFLAIDLKGNYKPELKNNLIVDIKPVKDADSLLWVGTETGLCLFNTQTLRYTHFAGKSSGFSNEVIKHIYTGPDGLLWLGTDFGLNLFDPKTKKNTIYFHNPRVSYSIANNVIWQIFEDSGGTIWLITANGISKANKDNQNLRYHDVTYEYDHQAIGNQVKSILVSKKGIVWIATIHGVIRMDPKTGAQKIFDIESTAADRIIFNNVFTLEEDDLGRIWIGTAGGINVWDDEKQTMHAISANAENGLSSNYIARFIKGPDGSFWVSAWEGGLFKMVSGFEKLDKIRFEYVADFGTEKIIYAVNALWSIRNHELYRIDLNAYVPKKIETFSRAAKGQNINNLYYAPKGSIWAGALNGLIEYRLDTDSARFHPIITGSDVVLNNFISDPSGNIWAATDKYILKYNPQNATPEIFPLDKDLPLKMFYAGCVARSKDNALLFGGDNGFVSFTTDIKPNTYQPDVFITSIEINNKPIQPFQELNNHTTLTEDVSFTPALTLDYSQRSVTFSFASLHYWQPDINVFAYMLEGLDTDWTYASGTKNFAVYSNLSPGTYRLHVKATNNYGIWSPKEATIQVVVRPPLFLSPGFIVAYALVAILVTIIAFRIYGVRLKLKNEVKIARLEKEHAEEIVQAKQEFFTSISHELRTPITLIIPPIQQILKRNNLDEEDKTLITIAEKNSQRLLRLINQFLDFRRIEHGNQSLKLSWFDLVPFCQELYNLFTDKAARSEIDFIFTPRVESCPIWADKEKIEIIVFNLFSNAFKFTPRNGKIEFIIDIERDASGKGSVRLTVADSGVGIAPEEHAKIFEQFYQTNDARKMEGGSGIGLTLVSEYTKLHRGETKLTSEPGAGSTFAITLPLGNEHFPVDQQDEGREVNVLATRAANSPGDSYEFNLRSNKPLILLVEDNVDITDLIQVSLKNKYCFVTAENGEDGLHKAHTLLPEIIVSDIMMPVMDGLEFCRRIKHDNKTSHIPIIVLTAKSLVSQRIEGIRMGADIYLTKPFEIELLEAHIDHLLERKKELAQFFKNELITEPKMNQGAENEDDRFLKKVMNVIEANIASPDFNVEMIGEEIGMSTSQLYRKLKSLTHLGANEIIKKYRIKKASLLLKNKEGNISEIMYEVGFSNLSYFSKCFRAEFGLTPKEYQQRESKPSYDLPQNLETGYSAKHANIEEGTPINE</sequence>
<evidence type="ECO:0000256" key="7">
    <source>
        <dbReference type="ARBA" id="ARBA00022840"/>
    </source>
</evidence>
<keyword evidence="13" id="KW-1133">Transmembrane helix</keyword>
<evidence type="ECO:0000313" key="17">
    <source>
        <dbReference type="EMBL" id="SHH55141.1"/>
    </source>
</evidence>
<dbReference type="Pfam" id="PF07494">
    <property type="entry name" value="Reg_prop"/>
    <property type="match status" value="4"/>
</dbReference>
<name>A0A1M5TWV5_9BACT</name>
<evidence type="ECO:0000256" key="5">
    <source>
        <dbReference type="ARBA" id="ARBA00022741"/>
    </source>
</evidence>
<evidence type="ECO:0000259" key="14">
    <source>
        <dbReference type="PROSITE" id="PS01124"/>
    </source>
</evidence>
<evidence type="ECO:0000256" key="12">
    <source>
        <dbReference type="SAM" id="MobiDB-lite"/>
    </source>
</evidence>
<dbReference type="Pfam" id="PF00072">
    <property type="entry name" value="Response_reg"/>
    <property type="match status" value="1"/>
</dbReference>
<dbReference type="InterPro" id="IPR004358">
    <property type="entry name" value="Sig_transdc_His_kin-like_C"/>
</dbReference>
<evidence type="ECO:0000256" key="3">
    <source>
        <dbReference type="ARBA" id="ARBA00022553"/>
    </source>
</evidence>
<dbReference type="Gene3D" id="2.130.10.10">
    <property type="entry name" value="YVTN repeat-like/Quinoprotein amine dehydrogenase"/>
    <property type="match status" value="3"/>
</dbReference>
<dbReference type="GO" id="GO:0043565">
    <property type="term" value="F:sequence-specific DNA binding"/>
    <property type="evidence" value="ECO:0007669"/>
    <property type="project" value="InterPro"/>
</dbReference>
<keyword evidence="6" id="KW-0418">Kinase</keyword>
<reference evidence="17 18" key="1">
    <citation type="submission" date="2016-11" db="EMBL/GenBank/DDBJ databases">
        <authorList>
            <person name="Jaros S."/>
            <person name="Januszkiewicz K."/>
            <person name="Wedrychowicz H."/>
        </authorList>
    </citation>
    <scope>NUCLEOTIDE SEQUENCE [LARGE SCALE GENOMIC DNA]</scope>
    <source>
        <strain evidence="17 18">DSM 24574</strain>
    </source>
</reference>
<dbReference type="SUPFAM" id="SSF52172">
    <property type="entry name" value="CheY-like"/>
    <property type="match status" value="1"/>
</dbReference>
<dbReference type="SMART" id="SM00448">
    <property type="entry name" value="REC"/>
    <property type="match status" value="1"/>
</dbReference>
<dbReference type="InterPro" id="IPR003594">
    <property type="entry name" value="HATPase_dom"/>
</dbReference>
<evidence type="ECO:0000259" key="15">
    <source>
        <dbReference type="PROSITE" id="PS50109"/>
    </source>
</evidence>
<dbReference type="PROSITE" id="PS50109">
    <property type="entry name" value="HIS_KIN"/>
    <property type="match status" value="1"/>
</dbReference>
<feature type="region of interest" description="Disordered" evidence="12">
    <location>
        <begin position="1339"/>
        <end position="1371"/>
    </location>
</feature>
<dbReference type="SUPFAM" id="SSF46689">
    <property type="entry name" value="Homeodomain-like"/>
    <property type="match status" value="1"/>
</dbReference>
<dbReference type="InterPro" id="IPR011110">
    <property type="entry name" value="Reg_prop"/>
</dbReference>
<dbReference type="CDD" id="cd00146">
    <property type="entry name" value="PKD"/>
    <property type="match status" value="1"/>
</dbReference>
<dbReference type="STRING" id="947013.SAMN04488109_4318"/>
<keyword evidence="13" id="KW-0472">Membrane</keyword>
<dbReference type="Gene3D" id="1.10.287.130">
    <property type="match status" value="1"/>
</dbReference>
<keyword evidence="9" id="KW-0805">Transcription regulation</keyword>
<dbReference type="PRINTS" id="PR00344">
    <property type="entry name" value="BCTRLSENSOR"/>
</dbReference>
<comment type="catalytic activity">
    <reaction evidence="1">
        <text>ATP + protein L-histidine = ADP + protein N-phospho-L-histidine.</text>
        <dbReference type="EC" id="2.7.13.3"/>
    </reaction>
</comment>
<keyword evidence="18" id="KW-1185">Reference proteome</keyword>
<feature type="domain" description="Response regulatory" evidence="16">
    <location>
        <begin position="1093"/>
        <end position="1208"/>
    </location>
</feature>
<dbReference type="InterPro" id="IPR003661">
    <property type="entry name" value="HisK_dim/P_dom"/>
</dbReference>
<evidence type="ECO:0000256" key="1">
    <source>
        <dbReference type="ARBA" id="ARBA00000085"/>
    </source>
</evidence>
<accession>A0A1M5TWV5</accession>
<organism evidence="17 18">
    <name type="scientific">Chryseolinea serpens</name>
    <dbReference type="NCBI Taxonomy" id="947013"/>
    <lineage>
        <taxon>Bacteria</taxon>
        <taxon>Pseudomonadati</taxon>
        <taxon>Bacteroidota</taxon>
        <taxon>Cytophagia</taxon>
        <taxon>Cytophagales</taxon>
        <taxon>Fulvivirgaceae</taxon>
        <taxon>Chryseolinea</taxon>
    </lineage>
</organism>
<dbReference type="Pfam" id="PF07495">
    <property type="entry name" value="Y_Y_Y"/>
    <property type="match status" value="1"/>
</dbReference>
<evidence type="ECO:0000256" key="13">
    <source>
        <dbReference type="SAM" id="Phobius"/>
    </source>
</evidence>
<keyword evidence="7" id="KW-0067">ATP-binding</keyword>
<dbReference type="SMART" id="SM00342">
    <property type="entry name" value="HTH_ARAC"/>
    <property type="match status" value="1"/>
</dbReference>
<protein>
    <recommendedName>
        <fullName evidence="2">histidine kinase</fullName>
        <ecNumber evidence="2">2.7.13.3</ecNumber>
    </recommendedName>
</protein>
<dbReference type="PROSITE" id="PS50110">
    <property type="entry name" value="RESPONSE_REGULATORY"/>
    <property type="match status" value="1"/>
</dbReference>
<evidence type="ECO:0000259" key="16">
    <source>
        <dbReference type="PROSITE" id="PS50110"/>
    </source>
</evidence>
<dbReference type="InterPro" id="IPR011006">
    <property type="entry name" value="CheY-like_superfamily"/>
</dbReference>
<dbReference type="Pfam" id="PF00512">
    <property type="entry name" value="HisKA"/>
    <property type="match status" value="1"/>
</dbReference>
<dbReference type="InterPro" id="IPR015943">
    <property type="entry name" value="WD40/YVTN_repeat-like_dom_sf"/>
</dbReference>
<dbReference type="PANTHER" id="PTHR43547">
    <property type="entry name" value="TWO-COMPONENT HISTIDINE KINASE"/>
    <property type="match status" value="1"/>
</dbReference>
<dbReference type="Proteomes" id="UP000184212">
    <property type="component" value="Unassembled WGS sequence"/>
</dbReference>
<dbReference type="PROSITE" id="PS01124">
    <property type="entry name" value="HTH_ARAC_FAMILY_2"/>
    <property type="match status" value="1"/>
</dbReference>
<dbReference type="Gene3D" id="2.60.40.10">
    <property type="entry name" value="Immunoglobulins"/>
    <property type="match status" value="1"/>
</dbReference>
<dbReference type="Gene3D" id="3.40.50.2300">
    <property type="match status" value="1"/>
</dbReference>
<dbReference type="InterPro" id="IPR018060">
    <property type="entry name" value="HTH_AraC"/>
</dbReference>
<dbReference type="PANTHER" id="PTHR43547:SF2">
    <property type="entry name" value="HYBRID SIGNAL TRANSDUCTION HISTIDINE KINASE C"/>
    <property type="match status" value="1"/>
</dbReference>
<dbReference type="FunFam" id="3.30.565.10:FF:000037">
    <property type="entry name" value="Hybrid sensor histidine kinase/response regulator"/>
    <property type="match status" value="1"/>
</dbReference>
<evidence type="ECO:0000256" key="10">
    <source>
        <dbReference type="ARBA" id="ARBA00023163"/>
    </source>
</evidence>
<dbReference type="EMBL" id="FQWQ01000003">
    <property type="protein sequence ID" value="SHH55141.1"/>
    <property type="molecule type" value="Genomic_DNA"/>
</dbReference>
<dbReference type="SUPFAM" id="SSF55874">
    <property type="entry name" value="ATPase domain of HSP90 chaperone/DNA topoisomerase II/histidine kinase"/>
    <property type="match status" value="1"/>
</dbReference>
<dbReference type="RefSeq" id="WP_073138099.1">
    <property type="nucleotide sequence ID" value="NZ_FQWQ01000003.1"/>
</dbReference>
<feature type="domain" description="Histidine kinase" evidence="15">
    <location>
        <begin position="833"/>
        <end position="1054"/>
    </location>
</feature>
<dbReference type="InterPro" id="IPR036097">
    <property type="entry name" value="HisK_dim/P_sf"/>
</dbReference>
<gene>
    <name evidence="17" type="ORF">SAMN04488109_4318</name>
</gene>
<dbReference type="EC" id="2.7.13.3" evidence="2"/>
<dbReference type="Pfam" id="PF12833">
    <property type="entry name" value="HTH_18"/>
    <property type="match status" value="1"/>
</dbReference>
<dbReference type="InterPro" id="IPR011123">
    <property type="entry name" value="Y_Y_Y"/>
</dbReference>
<dbReference type="InterPro" id="IPR001789">
    <property type="entry name" value="Sig_transdc_resp-reg_receiver"/>
</dbReference>
<feature type="transmembrane region" description="Helical" evidence="13">
    <location>
        <begin position="776"/>
        <end position="797"/>
    </location>
</feature>
<keyword evidence="13" id="KW-0812">Transmembrane</keyword>
<keyword evidence="4" id="KW-0808">Transferase</keyword>
<keyword evidence="5" id="KW-0547">Nucleotide-binding</keyword>
<keyword evidence="3 11" id="KW-0597">Phosphoprotein</keyword>
<dbReference type="SUPFAM" id="SSF63829">
    <property type="entry name" value="Calcium-dependent phosphotriesterase"/>
    <property type="match status" value="3"/>
</dbReference>
<dbReference type="Gene3D" id="1.10.10.60">
    <property type="entry name" value="Homeodomain-like"/>
    <property type="match status" value="1"/>
</dbReference>
<dbReference type="CDD" id="cd00082">
    <property type="entry name" value="HisKA"/>
    <property type="match status" value="1"/>
</dbReference>
<dbReference type="GO" id="GO:0005524">
    <property type="term" value="F:ATP binding"/>
    <property type="evidence" value="ECO:0007669"/>
    <property type="project" value="UniProtKB-KW"/>
</dbReference>
<dbReference type="InterPro" id="IPR009057">
    <property type="entry name" value="Homeodomain-like_sf"/>
</dbReference>
<dbReference type="Pfam" id="PF02518">
    <property type="entry name" value="HATPase_c"/>
    <property type="match status" value="1"/>
</dbReference>
<evidence type="ECO:0000256" key="4">
    <source>
        <dbReference type="ARBA" id="ARBA00022679"/>
    </source>
</evidence>